<evidence type="ECO:0000313" key="1">
    <source>
        <dbReference type="EMBL" id="MFD1309833.1"/>
    </source>
</evidence>
<name>A0ABW3XK51_9ACTN</name>
<dbReference type="RefSeq" id="WP_381329214.1">
    <property type="nucleotide sequence ID" value="NZ_JBHTMM010000043.1"/>
</dbReference>
<proteinExistence type="predicted"/>
<dbReference type="EMBL" id="JBHTMM010000043">
    <property type="protein sequence ID" value="MFD1309833.1"/>
    <property type="molecule type" value="Genomic_DNA"/>
</dbReference>
<accession>A0ABW3XK51</accession>
<organism evidence="1 2">
    <name type="scientific">Streptomyces kaempferi</name>
    <dbReference type="NCBI Taxonomy" id="333725"/>
    <lineage>
        <taxon>Bacteria</taxon>
        <taxon>Bacillati</taxon>
        <taxon>Actinomycetota</taxon>
        <taxon>Actinomycetes</taxon>
        <taxon>Kitasatosporales</taxon>
        <taxon>Streptomycetaceae</taxon>
        <taxon>Streptomyces</taxon>
    </lineage>
</organism>
<protein>
    <submittedName>
        <fullName evidence="1">Uncharacterized protein</fullName>
    </submittedName>
</protein>
<sequence>MTTATRTETPTAPLPPAASAALAKLEQAMPPLELVFAATRYRAATARCRALAAAGDYEGCEYVRDEMAMCRCQLADAGRLDLIGAA</sequence>
<keyword evidence="2" id="KW-1185">Reference proteome</keyword>
<comment type="caution">
    <text evidence="1">The sequence shown here is derived from an EMBL/GenBank/DDBJ whole genome shotgun (WGS) entry which is preliminary data.</text>
</comment>
<dbReference type="Proteomes" id="UP001597058">
    <property type="component" value="Unassembled WGS sequence"/>
</dbReference>
<reference evidence="2" key="1">
    <citation type="journal article" date="2019" name="Int. J. Syst. Evol. Microbiol.">
        <title>The Global Catalogue of Microorganisms (GCM) 10K type strain sequencing project: providing services to taxonomists for standard genome sequencing and annotation.</title>
        <authorList>
            <consortium name="The Broad Institute Genomics Platform"/>
            <consortium name="The Broad Institute Genome Sequencing Center for Infectious Disease"/>
            <person name="Wu L."/>
            <person name="Ma J."/>
        </authorList>
    </citation>
    <scope>NUCLEOTIDE SEQUENCE [LARGE SCALE GENOMIC DNA]</scope>
    <source>
        <strain evidence="2">CGMCC 4.7020</strain>
    </source>
</reference>
<evidence type="ECO:0000313" key="2">
    <source>
        <dbReference type="Proteomes" id="UP001597058"/>
    </source>
</evidence>
<gene>
    <name evidence="1" type="ORF">ACFQ5X_28730</name>
</gene>